<feature type="transmembrane region" description="Helical" evidence="1">
    <location>
        <begin position="107"/>
        <end position="126"/>
    </location>
</feature>
<dbReference type="STRING" id="340177.Cag_0785"/>
<reference evidence="2" key="1">
    <citation type="submission" date="2005-08" db="EMBL/GenBank/DDBJ databases">
        <title>Complete sequence of Chlorobium chlorochromatii CaD3.</title>
        <authorList>
            <person name="Copeland A."/>
            <person name="Lucas S."/>
            <person name="Lapidus A."/>
            <person name="Barry K."/>
            <person name="Detter J.C."/>
            <person name="Glavina T."/>
            <person name="Hammon N."/>
            <person name="Israni S."/>
            <person name="Pitluck S."/>
            <person name="Bryant D."/>
            <person name="Schmutz J."/>
            <person name="Larimer F."/>
            <person name="Land M."/>
            <person name="Kyrpides N."/>
            <person name="Ivanova N."/>
            <person name="Richardson P."/>
        </authorList>
    </citation>
    <scope>NUCLEOTIDE SEQUENCE [LARGE SCALE GENOMIC DNA]</scope>
    <source>
        <strain evidence="2">CaD3</strain>
    </source>
</reference>
<dbReference type="EMBL" id="CP000108">
    <property type="protein sequence ID" value="ABB28051.1"/>
    <property type="molecule type" value="Genomic_DNA"/>
</dbReference>
<dbReference type="Pfam" id="PF10097">
    <property type="entry name" value="DUF2335"/>
    <property type="match status" value="1"/>
</dbReference>
<dbReference type="OrthoDB" id="1371234at2"/>
<keyword evidence="1" id="KW-0812">Transmembrane</keyword>
<dbReference type="eggNOG" id="COG5346">
    <property type="taxonomic scope" value="Bacteria"/>
</dbReference>
<dbReference type="AlphaFoldDB" id="Q3ASH4"/>
<feature type="transmembrane region" description="Helical" evidence="1">
    <location>
        <begin position="84"/>
        <end position="101"/>
    </location>
</feature>
<dbReference type="HOGENOM" id="CLU_1861416_0_0_10"/>
<organism evidence="2">
    <name type="scientific">Chlorobium chlorochromatii (strain CaD3)</name>
    <dbReference type="NCBI Taxonomy" id="340177"/>
    <lineage>
        <taxon>Bacteria</taxon>
        <taxon>Pseudomonadati</taxon>
        <taxon>Chlorobiota</taxon>
        <taxon>Chlorobiia</taxon>
        <taxon>Chlorobiales</taxon>
        <taxon>Chlorobiaceae</taxon>
        <taxon>Chlorobium/Pelodictyon group</taxon>
        <taxon>Chlorobium</taxon>
    </lineage>
</organism>
<name>Q3ASH4_CHLCH</name>
<keyword evidence="1" id="KW-0472">Membrane</keyword>
<proteinExistence type="predicted"/>
<accession>Q3ASH4</accession>
<keyword evidence="1" id="KW-1133">Transmembrane helix</keyword>
<evidence type="ECO:0000313" key="2">
    <source>
        <dbReference type="EMBL" id="ABB28051.1"/>
    </source>
</evidence>
<dbReference type="InterPro" id="IPR019284">
    <property type="entry name" value="RP532"/>
</dbReference>
<gene>
    <name evidence="2" type="ordered locus">Cag_0785</name>
</gene>
<evidence type="ECO:0008006" key="3">
    <source>
        <dbReference type="Google" id="ProtNLM"/>
    </source>
</evidence>
<evidence type="ECO:0000256" key="1">
    <source>
        <dbReference type="SAM" id="Phobius"/>
    </source>
</evidence>
<dbReference type="KEGG" id="cch:Cag_0785"/>
<protein>
    <recommendedName>
        <fullName evidence="3">DUF2335 domain-containing protein</fullName>
    </recommendedName>
</protein>
<sequence length="139" mass="15409">MHQNSDENLQADIVSEQSLQVTKSLQAFSGPLPHPDLLREYENILPGCAERILVMAELEQTKRHEITERESKGLLDHLARGQHYAFAAVIITFASAIYLAMNGHEFIASTIVTLDIIGLVVAFITGKALSLKQTKHNES</sequence>